<dbReference type="InterPro" id="IPR003959">
    <property type="entry name" value="ATPase_AAA_core"/>
</dbReference>
<evidence type="ECO:0000313" key="3">
    <source>
        <dbReference type="EMBL" id="QPG75622.1"/>
    </source>
</evidence>
<dbReference type="AlphaFoldDB" id="A0A875S6K3"/>
<proteinExistence type="predicted"/>
<dbReference type="EMBL" id="CP064814">
    <property type="protein sequence ID" value="QPG75622.1"/>
    <property type="molecule type" value="Genomic_DNA"/>
</dbReference>
<evidence type="ECO:0000256" key="1">
    <source>
        <dbReference type="ARBA" id="ARBA00022705"/>
    </source>
</evidence>
<keyword evidence="1" id="KW-0235">DNA replication</keyword>
<dbReference type="Gene3D" id="3.40.50.300">
    <property type="entry name" value="P-loop containing nucleotide triphosphate hydrolases"/>
    <property type="match status" value="1"/>
</dbReference>
<protein>
    <recommendedName>
        <fullName evidence="2">AAA+ ATPase domain-containing protein</fullName>
    </recommendedName>
</protein>
<dbReference type="GO" id="GO:0006260">
    <property type="term" value="P:DNA replication"/>
    <property type="evidence" value="ECO:0007669"/>
    <property type="project" value="UniProtKB-KW"/>
</dbReference>
<dbReference type="GO" id="GO:0005524">
    <property type="term" value="F:ATP binding"/>
    <property type="evidence" value="ECO:0007669"/>
    <property type="project" value="InterPro"/>
</dbReference>
<organism evidence="3 4">
    <name type="scientific">Eeniella nana</name>
    <name type="common">Yeast</name>
    <name type="synonym">Brettanomyces nanus</name>
    <dbReference type="NCBI Taxonomy" id="13502"/>
    <lineage>
        <taxon>Eukaryota</taxon>
        <taxon>Fungi</taxon>
        <taxon>Dikarya</taxon>
        <taxon>Ascomycota</taxon>
        <taxon>Saccharomycotina</taxon>
        <taxon>Pichiomycetes</taxon>
        <taxon>Pichiales</taxon>
        <taxon>Pichiaceae</taxon>
        <taxon>Brettanomyces</taxon>
    </lineage>
</organism>
<gene>
    <name evidence="3" type="ORF">FOA43_002979</name>
</gene>
<dbReference type="InterPro" id="IPR003593">
    <property type="entry name" value="AAA+_ATPase"/>
</dbReference>
<accession>A0A875S6K3</accession>
<dbReference type="Proteomes" id="UP000662931">
    <property type="component" value="Chromosome 3"/>
</dbReference>
<dbReference type="Pfam" id="PF00004">
    <property type="entry name" value="AAA"/>
    <property type="match status" value="1"/>
</dbReference>
<sequence>MPVKTPRKQLKVSFKVDPNLMSHVLRHQPKSATVLFFKEISDRFELLEHDPSRKRIKKHMALPKLNCHFFLLQDETDKRQLSQLYNRETLKSLMKKPESRDYEHVIFSFQDHISFFRDYERSRTNIKEERYKQFYYLDEEDVVIKRSEGPLARFSGIKTVKKYKEDKRSQWCDLFEPKTHRDILQRRRIREQMDKWIIEAFEKLKKVDKVKKMGILSKKRHKKIRYTDHDDLDDFIVDDEYDEVVEKAISGKFIPSLIISGPAGCGKTSSVYAIVKGELGGEVFEFNSSQPRGKKDINFYLKQMGTTQTVNRGIAMSRDQTAILFDDVDLIDDEDADKEFWNGVTDLLSYTYRPVIFTTNELNKIPENIVDQSTILNFENPSRDVLTRYLNRVAACRGFRFTDHVLRQMERGGLRGSLMQLQMLSYRFEMLEVGTVIVEAEKDVVKEKPLAQLDLEYDLRWCGLNEMSHDQKSSDRASPYQLSRDSKWCKEYSEITLDFYSSKLFDSGSRNRKARYSSGDDYLTLNIGSSFERLSNRIFATELSPFIRSMAQQEASRIKSGLNLTERRFEMEPSEKLEVLT</sequence>
<dbReference type="SMART" id="SM00382">
    <property type="entry name" value="AAA"/>
    <property type="match status" value="1"/>
</dbReference>
<dbReference type="GeneID" id="62196380"/>
<evidence type="ECO:0000259" key="2">
    <source>
        <dbReference type="SMART" id="SM00382"/>
    </source>
</evidence>
<keyword evidence="4" id="KW-1185">Reference proteome</keyword>
<name>A0A875S6K3_EENNA</name>
<dbReference type="PANTHER" id="PTHR23389">
    <property type="entry name" value="CHROMOSOME TRANSMISSION FIDELITY FACTOR 18"/>
    <property type="match status" value="1"/>
</dbReference>
<feature type="domain" description="AAA+ ATPase" evidence="2">
    <location>
        <begin position="253"/>
        <end position="380"/>
    </location>
</feature>
<dbReference type="OrthoDB" id="10064318at2759"/>
<dbReference type="KEGG" id="bnn:FOA43_002979"/>
<evidence type="ECO:0000313" key="4">
    <source>
        <dbReference type="Proteomes" id="UP000662931"/>
    </source>
</evidence>
<dbReference type="GO" id="GO:0016887">
    <property type="term" value="F:ATP hydrolysis activity"/>
    <property type="evidence" value="ECO:0007669"/>
    <property type="project" value="InterPro"/>
</dbReference>
<dbReference type="GO" id="GO:0005634">
    <property type="term" value="C:nucleus"/>
    <property type="evidence" value="ECO:0007669"/>
    <property type="project" value="TreeGrafter"/>
</dbReference>
<dbReference type="InterPro" id="IPR027417">
    <property type="entry name" value="P-loop_NTPase"/>
</dbReference>
<dbReference type="PANTHER" id="PTHR23389:SF6">
    <property type="entry name" value="REPLICATION FACTOR C SUBUNIT 1"/>
    <property type="match status" value="1"/>
</dbReference>
<dbReference type="GO" id="GO:0003677">
    <property type="term" value="F:DNA binding"/>
    <property type="evidence" value="ECO:0007669"/>
    <property type="project" value="TreeGrafter"/>
</dbReference>
<dbReference type="SUPFAM" id="SSF52540">
    <property type="entry name" value="P-loop containing nucleoside triphosphate hydrolases"/>
    <property type="match status" value="1"/>
</dbReference>
<reference evidence="3" key="1">
    <citation type="submission" date="2020-10" db="EMBL/GenBank/DDBJ databases">
        <authorList>
            <person name="Roach M.J.R."/>
        </authorList>
    </citation>
    <scope>NUCLEOTIDE SEQUENCE</scope>
    <source>
        <strain evidence="3">CBS 1945</strain>
    </source>
</reference>
<dbReference type="RefSeq" id="XP_038779187.1">
    <property type="nucleotide sequence ID" value="XM_038923259.1"/>
</dbReference>